<dbReference type="InterPro" id="IPR035068">
    <property type="entry name" value="TldD/PmbA_N"/>
</dbReference>
<feature type="domain" description="Metalloprotease TldD/E central" evidence="4">
    <location>
        <begin position="130"/>
        <end position="235"/>
    </location>
</feature>
<protein>
    <submittedName>
        <fullName evidence="5">PmbA protein</fullName>
    </submittedName>
</protein>
<dbReference type="InterPro" id="IPR002510">
    <property type="entry name" value="Metalloprtase-TldD/E_N"/>
</dbReference>
<name>A0A1I5ZLH7_9GAMM</name>
<sequence length="452" mass="48384">MSQQLSEQQFEDPRALRQMLEQRVAFILDEASRQGADACEVAVSQNTGLSVGVRQGEVETVELNRDQGFGITLYLDGRKGSASTSDTSDEAIRSTISAALAIARNTSVDTCAGLADAELMARDLPDLDLYHPWTLTAEQAIERALACERAALELDGRLSSDSANISSQQGCRVYGNSHGFIGSSLGSRHSASAVLIVNTEDGMQRDYWYTVDRLAERLMSPEALGRKAAERTLARIGARPVNTARVPVLFAADQAAGLLAQLVNSISGGAVYRQSTFLLDAMGTQIFPDWVTIDERPHMLRALGSAAFDGDGLATRKQAFVRDGVLQSWVLSTYSGRRLKLPSTANAGGVHNLHISANAGDLAALLKEMGTGLLVTELMGQGVNGVTGDYSRGAGGFWVENGVISHPVREVTIAGNLREMFLNLRCVGSDTERRGNYLTGSWLVDGMTVGGA</sequence>
<gene>
    <name evidence="5" type="ORF">SAMN05216578_101115</name>
</gene>
<evidence type="ECO:0000259" key="2">
    <source>
        <dbReference type="Pfam" id="PF01523"/>
    </source>
</evidence>
<evidence type="ECO:0000259" key="3">
    <source>
        <dbReference type="Pfam" id="PF19289"/>
    </source>
</evidence>
<dbReference type="InterPro" id="IPR047657">
    <property type="entry name" value="PmbA"/>
</dbReference>
<dbReference type="InterPro" id="IPR036059">
    <property type="entry name" value="TldD/PmbA_sf"/>
</dbReference>
<dbReference type="EMBL" id="FOYD01000001">
    <property type="protein sequence ID" value="SFQ57285.1"/>
    <property type="molecule type" value="Genomic_DNA"/>
</dbReference>
<dbReference type="InterPro" id="IPR045569">
    <property type="entry name" value="Metalloprtase-TldD/E_C"/>
</dbReference>
<reference evidence="5 6" key="1">
    <citation type="submission" date="2016-10" db="EMBL/GenBank/DDBJ databases">
        <authorList>
            <person name="de Groot N.N."/>
        </authorList>
    </citation>
    <scope>NUCLEOTIDE SEQUENCE [LARGE SCALE GENOMIC DNA]</scope>
    <source>
        <strain evidence="5 6">JCM 18415</strain>
    </source>
</reference>
<dbReference type="GO" id="GO:0005829">
    <property type="term" value="C:cytosol"/>
    <property type="evidence" value="ECO:0007669"/>
    <property type="project" value="TreeGrafter"/>
</dbReference>
<dbReference type="Gene3D" id="3.30.2290.10">
    <property type="entry name" value="PmbA/TldD superfamily"/>
    <property type="match status" value="1"/>
</dbReference>
<dbReference type="InterPro" id="IPR045570">
    <property type="entry name" value="Metalloprtase-TldD/E_cen_dom"/>
</dbReference>
<dbReference type="PANTHER" id="PTHR43421">
    <property type="entry name" value="METALLOPROTEASE PMBA"/>
    <property type="match status" value="1"/>
</dbReference>
<feature type="domain" description="Metalloprotease TldD/E C-terminal" evidence="3">
    <location>
        <begin position="244"/>
        <end position="451"/>
    </location>
</feature>
<dbReference type="OrthoDB" id="9803618at2"/>
<accession>A0A1I5ZLH7</accession>
<dbReference type="GO" id="GO:0006508">
    <property type="term" value="P:proteolysis"/>
    <property type="evidence" value="ECO:0007669"/>
    <property type="project" value="InterPro"/>
</dbReference>
<feature type="domain" description="Metalloprotease TldD/E N-terminal" evidence="2">
    <location>
        <begin position="39"/>
        <end position="103"/>
    </location>
</feature>
<dbReference type="GO" id="GO:0008237">
    <property type="term" value="F:metallopeptidase activity"/>
    <property type="evidence" value="ECO:0007669"/>
    <property type="project" value="InterPro"/>
</dbReference>
<comment type="similarity">
    <text evidence="1">Belongs to the peptidase U62 family.</text>
</comment>
<dbReference type="Pfam" id="PF01523">
    <property type="entry name" value="PmbA_TldD_1st"/>
    <property type="match status" value="1"/>
</dbReference>
<dbReference type="AlphaFoldDB" id="A0A1I5ZLH7"/>
<organism evidence="5 6">
    <name type="scientific">Halopseudomonas formosensis</name>
    <dbReference type="NCBI Taxonomy" id="1002526"/>
    <lineage>
        <taxon>Bacteria</taxon>
        <taxon>Pseudomonadati</taxon>
        <taxon>Pseudomonadota</taxon>
        <taxon>Gammaproteobacteria</taxon>
        <taxon>Pseudomonadales</taxon>
        <taxon>Pseudomonadaceae</taxon>
        <taxon>Halopseudomonas</taxon>
    </lineage>
</organism>
<evidence type="ECO:0000256" key="1">
    <source>
        <dbReference type="ARBA" id="ARBA00005836"/>
    </source>
</evidence>
<evidence type="ECO:0000259" key="4">
    <source>
        <dbReference type="Pfam" id="PF19290"/>
    </source>
</evidence>
<dbReference type="SUPFAM" id="SSF111283">
    <property type="entry name" value="Putative modulator of DNA gyrase, PmbA/TldD"/>
    <property type="match status" value="1"/>
</dbReference>
<dbReference type="RefSeq" id="WP_090535960.1">
    <property type="nucleotide sequence ID" value="NZ_FOYD01000001.1"/>
</dbReference>
<evidence type="ECO:0000313" key="5">
    <source>
        <dbReference type="EMBL" id="SFQ57285.1"/>
    </source>
</evidence>
<dbReference type="Pfam" id="PF19290">
    <property type="entry name" value="PmbA_TldD_2nd"/>
    <property type="match status" value="1"/>
</dbReference>
<dbReference type="PANTHER" id="PTHR43421:SF1">
    <property type="entry name" value="METALLOPROTEASE PMBA"/>
    <property type="match status" value="1"/>
</dbReference>
<dbReference type="NCBIfam" id="NF008268">
    <property type="entry name" value="PRK11040.1"/>
    <property type="match status" value="1"/>
</dbReference>
<proteinExistence type="inferred from homology"/>
<dbReference type="Pfam" id="PF19289">
    <property type="entry name" value="PmbA_TldD_3rd"/>
    <property type="match status" value="1"/>
</dbReference>
<dbReference type="Proteomes" id="UP000242815">
    <property type="component" value="Unassembled WGS sequence"/>
</dbReference>
<dbReference type="STRING" id="1002526.SAMN05216578_101115"/>
<evidence type="ECO:0000313" key="6">
    <source>
        <dbReference type="Proteomes" id="UP000242815"/>
    </source>
</evidence>